<dbReference type="EMBL" id="BGZK01000281">
    <property type="protein sequence ID" value="GBP33903.1"/>
    <property type="molecule type" value="Genomic_DNA"/>
</dbReference>
<comment type="caution">
    <text evidence="1">The sequence shown here is derived from an EMBL/GenBank/DDBJ whole genome shotgun (WGS) entry which is preliminary data.</text>
</comment>
<dbReference type="Proteomes" id="UP000299102">
    <property type="component" value="Unassembled WGS sequence"/>
</dbReference>
<organism evidence="1 2">
    <name type="scientific">Eumeta variegata</name>
    <name type="common">Bagworm moth</name>
    <name type="synonym">Eumeta japonica</name>
    <dbReference type="NCBI Taxonomy" id="151549"/>
    <lineage>
        <taxon>Eukaryota</taxon>
        <taxon>Metazoa</taxon>
        <taxon>Ecdysozoa</taxon>
        <taxon>Arthropoda</taxon>
        <taxon>Hexapoda</taxon>
        <taxon>Insecta</taxon>
        <taxon>Pterygota</taxon>
        <taxon>Neoptera</taxon>
        <taxon>Endopterygota</taxon>
        <taxon>Lepidoptera</taxon>
        <taxon>Glossata</taxon>
        <taxon>Ditrysia</taxon>
        <taxon>Tineoidea</taxon>
        <taxon>Psychidae</taxon>
        <taxon>Oiketicinae</taxon>
        <taxon>Eumeta</taxon>
    </lineage>
</organism>
<evidence type="ECO:0000313" key="2">
    <source>
        <dbReference type="Proteomes" id="UP000299102"/>
    </source>
</evidence>
<sequence>MPNPIKGLCYVKKDRHCLSFVFKPFRNVFYKTEGSLWARMIRALNKYVTFAACPTSRTSGPCGHVLALSRSERRASQTASRSTSGRQYGHLLSGIRHFKIDACMTSAALCVEICRLSPQLIFILEEIKCSHLEIEQFRTAVPRPAGGERGRGHLWNIYGSNARWI</sequence>
<reference evidence="1 2" key="1">
    <citation type="journal article" date="2019" name="Commun. Biol.">
        <title>The bagworm genome reveals a unique fibroin gene that provides high tensile strength.</title>
        <authorList>
            <person name="Kono N."/>
            <person name="Nakamura H."/>
            <person name="Ohtoshi R."/>
            <person name="Tomita M."/>
            <person name="Numata K."/>
            <person name="Arakawa K."/>
        </authorList>
    </citation>
    <scope>NUCLEOTIDE SEQUENCE [LARGE SCALE GENOMIC DNA]</scope>
</reference>
<accession>A0A4C1V501</accession>
<gene>
    <name evidence="1" type="ORF">EVAR_23249_1</name>
</gene>
<name>A0A4C1V501_EUMVA</name>
<protein>
    <submittedName>
        <fullName evidence="1">Uncharacterized protein</fullName>
    </submittedName>
</protein>
<keyword evidence="2" id="KW-1185">Reference proteome</keyword>
<evidence type="ECO:0000313" key="1">
    <source>
        <dbReference type="EMBL" id="GBP33903.1"/>
    </source>
</evidence>
<proteinExistence type="predicted"/>
<dbReference type="AlphaFoldDB" id="A0A4C1V501"/>